<evidence type="ECO:0000256" key="7">
    <source>
        <dbReference type="ARBA" id="ARBA00047984"/>
    </source>
</evidence>
<dbReference type="PANTHER" id="PTHR24031">
    <property type="entry name" value="RNA HELICASE"/>
    <property type="match status" value="1"/>
</dbReference>
<evidence type="ECO:0000259" key="12">
    <source>
        <dbReference type="PROSITE" id="PS51192"/>
    </source>
</evidence>
<keyword evidence="4 9" id="KW-0067">ATP-binding</keyword>
<dbReference type="PROSITE" id="PS51194">
    <property type="entry name" value="HELICASE_CTER"/>
    <property type="match status" value="1"/>
</dbReference>
<dbReference type="PROSITE" id="PS51195">
    <property type="entry name" value="Q_MOTIF"/>
    <property type="match status" value="1"/>
</dbReference>
<feature type="region of interest" description="Disordered" evidence="11">
    <location>
        <begin position="636"/>
        <end position="678"/>
    </location>
</feature>
<evidence type="ECO:0000256" key="10">
    <source>
        <dbReference type="RuleBase" id="RU365068"/>
    </source>
</evidence>
<feature type="short sequence motif" description="Q motif" evidence="8">
    <location>
        <begin position="186"/>
        <end position="214"/>
    </location>
</feature>
<dbReference type="GO" id="GO:0003724">
    <property type="term" value="F:RNA helicase activity"/>
    <property type="evidence" value="ECO:0007669"/>
    <property type="project" value="UniProtKB-EC"/>
</dbReference>
<dbReference type="InterPro" id="IPR000629">
    <property type="entry name" value="RNA-helicase_DEAD-box_CS"/>
</dbReference>
<evidence type="ECO:0000256" key="9">
    <source>
        <dbReference type="RuleBase" id="RU000492"/>
    </source>
</evidence>
<evidence type="ECO:0000313" key="15">
    <source>
        <dbReference type="EMBL" id="CAE7596416.1"/>
    </source>
</evidence>
<dbReference type="GO" id="GO:0005524">
    <property type="term" value="F:ATP binding"/>
    <property type="evidence" value="ECO:0007669"/>
    <property type="project" value="UniProtKB-UniRule"/>
</dbReference>
<keyword evidence="3 9" id="KW-0347">Helicase</keyword>
<feature type="compositionally biased region" description="Basic and acidic residues" evidence="11">
    <location>
        <begin position="65"/>
        <end position="74"/>
    </location>
</feature>
<comment type="catalytic activity">
    <reaction evidence="7 10">
        <text>ATP + H2O = ADP + phosphate + H(+)</text>
        <dbReference type="Rhea" id="RHEA:13065"/>
        <dbReference type="ChEBI" id="CHEBI:15377"/>
        <dbReference type="ChEBI" id="CHEBI:15378"/>
        <dbReference type="ChEBI" id="CHEBI:30616"/>
        <dbReference type="ChEBI" id="CHEBI:43474"/>
        <dbReference type="ChEBI" id="CHEBI:456216"/>
        <dbReference type="EC" id="3.6.4.13"/>
    </reaction>
</comment>
<name>A0A812V3U9_SYMPI</name>
<comment type="function">
    <text evidence="10">RNA helicase.</text>
</comment>
<dbReference type="EMBL" id="CAJNIZ010039924">
    <property type="protein sequence ID" value="CAE7596416.1"/>
    <property type="molecule type" value="Genomic_DNA"/>
</dbReference>
<dbReference type="InterPro" id="IPR027417">
    <property type="entry name" value="P-loop_NTPase"/>
</dbReference>
<feature type="domain" description="Helicase ATP-binding" evidence="12">
    <location>
        <begin position="217"/>
        <end position="392"/>
    </location>
</feature>
<organism evidence="15 16">
    <name type="scientific">Symbiodinium pilosum</name>
    <name type="common">Dinoflagellate</name>
    <dbReference type="NCBI Taxonomy" id="2952"/>
    <lineage>
        <taxon>Eukaryota</taxon>
        <taxon>Sar</taxon>
        <taxon>Alveolata</taxon>
        <taxon>Dinophyceae</taxon>
        <taxon>Suessiales</taxon>
        <taxon>Symbiodiniaceae</taxon>
        <taxon>Symbiodinium</taxon>
    </lineage>
</organism>
<dbReference type="SUPFAM" id="SSF52540">
    <property type="entry name" value="P-loop containing nucleoside triphosphate hydrolases"/>
    <property type="match status" value="2"/>
</dbReference>
<dbReference type="InterPro" id="IPR014014">
    <property type="entry name" value="RNA_helicase_DEAD_Q_motif"/>
</dbReference>
<evidence type="ECO:0000256" key="6">
    <source>
        <dbReference type="ARBA" id="ARBA00024357"/>
    </source>
</evidence>
<dbReference type="SMART" id="SM00490">
    <property type="entry name" value="HELICc"/>
    <property type="match status" value="1"/>
</dbReference>
<dbReference type="InterPro" id="IPR011545">
    <property type="entry name" value="DEAD/DEAH_box_helicase_dom"/>
</dbReference>
<dbReference type="AlphaFoldDB" id="A0A812V3U9"/>
<dbReference type="SMART" id="SM01178">
    <property type="entry name" value="DUF4217"/>
    <property type="match status" value="1"/>
</dbReference>
<dbReference type="CDD" id="cd18787">
    <property type="entry name" value="SF2_C_DEAD"/>
    <property type="match status" value="1"/>
</dbReference>
<keyword evidence="1 9" id="KW-0547">Nucleotide-binding</keyword>
<sequence length="678" mass="76183">MVQPSQGGEDEKPPLYVVTQPIRAEKWKDRRVMRKAKKLAAKEAEKARRREQGLESSEDDEVIMDDGKDFKPEPVAEEPAELPKGKKRKKKKKGKGDEAEEEAEVKAAAETEAQEPPAKKRKKKKKKPKKEEAGDEPAEEEEDDDAEEDKEGKDGEEEEENDEKEEGPPTEEVQNAIHSSGFFSNTRFDSLEICEPLKKALNEHNFERMTEIQAKSIPHLLKGKDVLAAAKTGSGKTLAFLVPACDLLYNVKFLPRNGAGAIAISPTRELANQIYDVLRNISKYMSQSIAVVIGGMNRKPEAEKLAKGVNILIATPGRLLDHMQNTKGFVFHNLVNLIIDEADRILEVGFEEEMNLIIKMLPKKRQTSLFSATQTRKVADLARLSLSKPVFVEVKTQDNVSTVAGLTQGYVVCPAQTRFLLLFTFLKRNKDKKVMVFMSACNSVKFHDELLNYIDLPVNCIHGHKKQSARSSTYYQFCAAETGILLCTDVAARGLDIPKVDWIVQYDPPDEPKEYIHRVGRTARGASGKGKALLFLMPEELGFLHYLRRAGVPVAEYSFPSSKIANIQSQLERVIEKNYHLHRSSRDAYRSYMHAYAAHSHKDCFDVHKLDLAQVAKAFGFAHPPKVELNLKHTARKKATGTKGTLKKQMSAKSSGHQFSADNPYGKRDANDKRQFSR</sequence>
<dbReference type="GO" id="GO:0016787">
    <property type="term" value="F:hydrolase activity"/>
    <property type="evidence" value="ECO:0007669"/>
    <property type="project" value="UniProtKB-KW"/>
</dbReference>
<feature type="compositionally biased region" description="Basic and acidic residues" evidence="11">
    <location>
        <begin position="665"/>
        <end position="678"/>
    </location>
</feature>
<feature type="region of interest" description="Disordered" evidence="11">
    <location>
        <begin position="1"/>
        <end position="181"/>
    </location>
</feature>
<evidence type="ECO:0000256" key="1">
    <source>
        <dbReference type="ARBA" id="ARBA00022741"/>
    </source>
</evidence>
<feature type="compositionally biased region" description="Basic and acidic residues" evidence="11">
    <location>
        <begin position="40"/>
        <end position="53"/>
    </location>
</feature>
<feature type="compositionally biased region" description="Polar residues" evidence="11">
    <location>
        <begin position="651"/>
        <end position="661"/>
    </location>
</feature>
<comment type="caution">
    <text evidence="15">The sequence shown here is derived from an EMBL/GenBank/DDBJ whole genome shotgun (WGS) entry which is preliminary data.</text>
</comment>
<dbReference type="InterPro" id="IPR001650">
    <property type="entry name" value="Helicase_C-like"/>
</dbReference>
<evidence type="ECO:0000259" key="14">
    <source>
        <dbReference type="PROSITE" id="PS51195"/>
    </source>
</evidence>
<dbReference type="Proteomes" id="UP000649617">
    <property type="component" value="Unassembled WGS sequence"/>
</dbReference>
<dbReference type="Pfam" id="PF13959">
    <property type="entry name" value="CTE_SPB4"/>
    <property type="match status" value="1"/>
</dbReference>
<dbReference type="InterPro" id="IPR025313">
    <property type="entry name" value="SPB4-like_CTE"/>
</dbReference>
<protein>
    <recommendedName>
        <fullName evidence="10">ATP-dependent RNA helicase</fullName>
        <ecNumber evidence="10">3.6.4.13</ecNumber>
    </recommendedName>
</protein>
<keyword evidence="5 10" id="KW-0694">RNA-binding</keyword>
<comment type="similarity">
    <text evidence="6">Belongs to the DEAD box helicase family. DDX18/HAS1 subfamily.</text>
</comment>
<dbReference type="Gene3D" id="3.40.50.300">
    <property type="entry name" value="P-loop containing nucleotide triphosphate hydrolases"/>
    <property type="match status" value="2"/>
</dbReference>
<dbReference type="Pfam" id="PF00270">
    <property type="entry name" value="DEAD"/>
    <property type="match status" value="1"/>
</dbReference>
<feature type="compositionally biased region" description="Acidic residues" evidence="11">
    <location>
        <begin position="133"/>
        <end position="169"/>
    </location>
</feature>
<feature type="domain" description="DEAD-box RNA helicase Q" evidence="14">
    <location>
        <begin position="186"/>
        <end position="214"/>
    </location>
</feature>
<feature type="domain" description="Helicase C-terminal" evidence="13">
    <location>
        <begin position="405"/>
        <end position="575"/>
    </location>
</feature>
<evidence type="ECO:0000259" key="13">
    <source>
        <dbReference type="PROSITE" id="PS51194"/>
    </source>
</evidence>
<dbReference type="FunFam" id="3.40.50.300:FF:000379">
    <property type="entry name" value="RNA helicase"/>
    <property type="match status" value="1"/>
</dbReference>
<dbReference type="PROSITE" id="PS00039">
    <property type="entry name" value="DEAD_ATP_HELICASE"/>
    <property type="match status" value="1"/>
</dbReference>
<feature type="compositionally biased region" description="Basic residues" evidence="11">
    <location>
        <begin position="85"/>
        <end position="94"/>
    </location>
</feature>
<dbReference type="SMART" id="SM00487">
    <property type="entry name" value="DEXDc"/>
    <property type="match status" value="1"/>
</dbReference>
<evidence type="ECO:0000256" key="4">
    <source>
        <dbReference type="ARBA" id="ARBA00022840"/>
    </source>
</evidence>
<evidence type="ECO:0000256" key="8">
    <source>
        <dbReference type="PROSITE-ProRule" id="PRU00552"/>
    </source>
</evidence>
<evidence type="ECO:0000256" key="2">
    <source>
        <dbReference type="ARBA" id="ARBA00022801"/>
    </source>
</evidence>
<accession>A0A812V3U9</accession>
<proteinExistence type="inferred from homology"/>
<evidence type="ECO:0000256" key="11">
    <source>
        <dbReference type="SAM" id="MobiDB-lite"/>
    </source>
</evidence>
<dbReference type="OrthoDB" id="10259640at2759"/>
<dbReference type="InterPro" id="IPR044773">
    <property type="entry name" value="DDX18/Has1_DEADc"/>
</dbReference>
<dbReference type="CDD" id="cd17942">
    <property type="entry name" value="DEADc_DDX18"/>
    <property type="match status" value="1"/>
</dbReference>
<dbReference type="GO" id="GO:0003723">
    <property type="term" value="F:RNA binding"/>
    <property type="evidence" value="ECO:0007669"/>
    <property type="project" value="UniProtKB-UniRule"/>
</dbReference>
<dbReference type="InterPro" id="IPR014001">
    <property type="entry name" value="Helicase_ATP-bd"/>
</dbReference>
<evidence type="ECO:0000256" key="5">
    <source>
        <dbReference type="ARBA" id="ARBA00022884"/>
    </source>
</evidence>
<reference evidence="15" key="1">
    <citation type="submission" date="2021-02" db="EMBL/GenBank/DDBJ databases">
        <authorList>
            <person name="Dougan E. K."/>
            <person name="Rhodes N."/>
            <person name="Thang M."/>
            <person name="Chan C."/>
        </authorList>
    </citation>
    <scope>NUCLEOTIDE SEQUENCE</scope>
</reference>
<dbReference type="Pfam" id="PF00271">
    <property type="entry name" value="Helicase_C"/>
    <property type="match status" value="1"/>
</dbReference>
<dbReference type="PROSITE" id="PS51192">
    <property type="entry name" value="HELICASE_ATP_BIND_1"/>
    <property type="match status" value="1"/>
</dbReference>
<comment type="domain">
    <text evidence="10">The Q motif is unique to and characteristic of the DEAD box family of RNA helicases and controls ATP binding and hydrolysis.</text>
</comment>
<dbReference type="EC" id="3.6.4.13" evidence="10"/>
<keyword evidence="2 9" id="KW-0378">Hydrolase</keyword>
<feature type="compositionally biased region" description="Basic residues" evidence="11">
    <location>
        <begin position="119"/>
        <end position="128"/>
    </location>
</feature>
<gene>
    <name evidence="15" type="primary">has1</name>
    <name evidence="15" type="ORF">SPIL2461_LOCUS15853</name>
</gene>
<evidence type="ECO:0000313" key="16">
    <source>
        <dbReference type="Proteomes" id="UP000649617"/>
    </source>
</evidence>
<keyword evidence="16" id="KW-1185">Reference proteome</keyword>
<evidence type="ECO:0000256" key="3">
    <source>
        <dbReference type="ARBA" id="ARBA00022806"/>
    </source>
</evidence>